<organism evidence="2 3">
    <name type="scientific">Phytophthora lilii</name>
    <dbReference type="NCBI Taxonomy" id="2077276"/>
    <lineage>
        <taxon>Eukaryota</taxon>
        <taxon>Sar</taxon>
        <taxon>Stramenopiles</taxon>
        <taxon>Oomycota</taxon>
        <taxon>Peronosporomycetes</taxon>
        <taxon>Peronosporales</taxon>
        <taxon>Peronosporaceae</taxon>
        <taxon>Phytophthora</taxon>
    </lineage>
</organism>
<dbReference type="Proteomes" id="UP001165083">
    <property type="component" value="Unassembled WGS sequence"/>
</dbReference>
<feature type="transmembrane region" description="Helical" evidence="1">
    <location>
        <begin position="87"/>
        <end position="110"/>
    </location>
</feature>
<evidence type="ECO:0000256" key="1">
    <source>
        <dbReference type="SAM" id="Phobius"/>
    </source>
</evidence>
<keyword evidence="3" id="KW-1185">Reference proteome</keyword>
<dbReference type="AlphaFoldDB" id="A0A9W7CL92"/>
<evidence type="ECO:0000313" key="2">
    <source>
        <dbReference type="EMBL" id="GMF35224.1"/>
    </source>
</evidence>
<keyword evidence="1" id="KW-1133">Transmembrane helix</keyword>
<keyword evidence="1" id="KW-0472">Membrane</keyword>
<gene>
    <name evidence="2" type="ORF">Plil01_001498300</name>
</gene>
<evidence type="ECO:0000313" key="3">
    <source>
        <dbReference type="Proteomes" id="UP001165083"/>
    </source>
</evidence>
<keyword evidence="1" id="KW-0812">Transmembrane</keyword>
<dbReference type="EMBL" id="BSXW01001259">
    <property type="protein sequence ID" value="GMF35224.1"/>
    <property type="molecule type" value="Genomic_DNA"/>
</dbReference>
<proteinExistence type="predicted"/>
<accession>A0A9W7CL92</accession>
<reference evidence="2" key="1">
    <citation type="submission" date="2023-04" db="EMBL/GenBank/DDBJ databases">
        <title>Phytophthora lilii NBRC 32176.</title>
        <authorList>
            <person name="Ichikawa N."/>
            <person name="Sato H."/>
            <person name="Tonouchi N."/>
        </authorList>
    </citation>
    <scope>NUCLEOTIDE SEQUENCE</scope>
    <source>
        <strain evidence="2">NBRC 32176</strain>
    </source>
</reference>
<sequence length="115" mass="12148">MSKPKGGAYSAAEIDIKILARIDELAAKNQKLNTALKTLPKEGASVLKALRTKDTELVKAMRAIPTEQKGFDLFCLGLTHSIEKLGLYMVILVISGGTGAATGLGLSAHIDAQVK</sequence>
<name>A0A9W7CL92_9STRA</name>
<comment type="caution">
    <text evidence="2">The sequence shown here is derived from an EMBL/GenBank/DDBJ whole genome shotgun (WGS) entry which is preliminary data.</text>
</comment>
<protein>
    <submittedName>
        <fullName evidence="2">Unnamed protein product</fullName>
    </submittedName>
</protein>